<feature type="chain" id="PRO_5032335920" description="Secreted protein" evidence="1">
    <location>
        <begin position="25"/>
        <end position="467"/>
    </location>
</feature>
<name>A0A854NIW9_CORDP</name>
<gene>
    <name evidence="2" type="ORF">AY602_09660</name>
</gene>
<comment type="caution">
    <text evidence="2">The sequence shown here is derived from an EMBL/GenBank/DDBJ whole genome shotgun (WGS) entry which is preliminary data.</text>
</comment>
<dbReference type="AlphaFoldDB" id="A0A854NIW9"/>
<accession>A0A854NIW9</accession>
<dbReference type="Pfam" id="PF25209">
    <property type="entry name" value="Phage_capsid_4"/>
    <property type="match status" value="1"/>
</dbReference>
<evidence type="ECO:0000313" key="3">
    <source>
        <dbReference type="Proteomes" id="UP000197692"/>
    </source>
</evidence>
<sequence length="467" mass="49731">MTDTTLTAAATIALLTAAPMTASAADTKDNEVSGLVVPFNEMGDTSAGRFAVARDAIALPDDLGEVKLFRDHSNAGGSPVGYATHAEIKDDGLYMSFHVADTPDGKAAMADVRARVRDALSVELREFEMDGDTIVSGSLSAVALVPVPAYRRARVEPSRAATLASSLSSPLLTASKSEGISLANVSAALMASAAGHDLDNSLTAALQQVKSTTSQASTQAEWLGELWDGGAYKRRIIPTLTSRALKSDKMKGWKWVKRPEIADYAGDLAAIASNELEVKEVEVSASRLAAGHKFDRKHIDFNDSEFMQSYLAAMRDSYARKSDAKAGAFVVAEAAKVAKTKELTGKNILESMAIANETIEDSLEVSPTTYLVNPADRRALIEITNNTAPAYLDLLGIDPKKLIPFKSVPKKTLIAYAKPAITYGELGSTPIRVNALDIANGGSDEAMFGYYALMVNDDRGIAQVKFS</sequence>
<reference evidence="3" key="1">
    <citation type="submission" date="2016-02" db="EMBL/GenBank/DDBJ databases">
        <title>Genomic analyses of a collection of pathogenic Corynebacterium diphtheriae.</title>
        <authorList>
            <person name="Sangal V."/>
            <person name="Titov L."/>
        </authorList>
    </citation>
    <scope>NUCLEOTIDE SEQUENCE [LARGE SCALE GENOMIC DNA]</scope>
    <source>
        <strain evidence="3">1438</strain>
    </source>
</reference>
<dbReference type="Proteomes" id="UP000197692">
    <property type="component" value="Unassembled WGS sequence"/>
</dbReference>
<feature type="signal peptide" evidence="1">
    <location>
        <begin position="1"/>
        <end position="24"/>
    </location>
</feature>
<dbReference type="RefSeq" id="WP_003852552.1">
    <property type="nucleotide sequence ID" value="NZ_LSZF01000003.1"/>
</dbReference>
<dbReference type="EMBL" id="LSZF01000003">
    <property type="protein sequence ID" value="OWM35905.1"/>
    <property type="molecule type" value="Genomic_DNA"/>
</dbReference>
<proteinExistence type="predicted"/>
<evidence type="ECO:0008006" key="4">
    <source>
        <dbReference type="Google" id="ProtNLM"/>
    </source>
</evidence>
<evidence type="ECO:0000313" key="2">
    <source>
        <dbReference type="EMBL" id="OWM35905.1"/>
    </source>
</evidence>
<protein>
    <recommendedName>
        <fullName evidence="4">Secreted protein</fullName>
    </recommendedName>
</protein>
<organism evidence="2 3">
    <name type="scientific">Corynebacterium diphtheriae bv. mitis</name>
    <dbReference type="NCBI Taxonomy" id="1806053"/>
    <lineage>
        <taxon>Bacteria</taxon>
        <taxon>Bacillati</taxon>
        <taxon>Actinomycetota</taxon>
        <taxon>Actinomycetes</taxon>
        <taxon>Mycobacteriales</taxon>
        <taxon>Corynebacteriaceae</taxon>
        <taxon>Corynebacterium</taxon>
    </lineage>
</organism>
<evidence type="ECO:0000256" key="1">
    <source>
        <dbReference type="SAM" id="SignalP"/>
    </source>
</evidence>
<keyword evidence="1" id="KW-0732">Signal</keyword>